<dbReference type="EMBL" id="HBUF01186799">
    <property type="protein sequence ID" value="CAG6656959.1"/>
    <property type="molecule type" value="Transcribed_RNA"/>
</dbReference>
<organism evidence="1">
    <name type="scientific">Cacopsylla melanoneura</name>
    <dbReference type="NCBI Taxonomy" id="428564"/>
    <lineage>
        <taxon>Eukaryota</taxon>
        <taxon>Metazoa</taxon>
        <taxon>Ecdysozoa</taxon>
        <taxon>Arthropoda</taxon>
        <taxon>Hexapoda</taxon>
        <taxon>Insecta</taxon>
        <taxon>Pterygota</taxon>
        <taxon>Neoptera</taxon>
        <taxon>Paraneoptera</taxon>
        <taxon>Hemiptera</taxon>
        <taxon>Sternorrhyncha</taxon>
        <taxon>Psylloidea</taxon>
        <taxon>Psyllidae</taxon>
        <taxon>Psyllinae</taxon>
        <taxon>Cacopsylla</taxon>
    </lineage>
</organism>
<reference evidence="1" key="1">
    <citation type="submission" date="2021-05" db="EMBL/GenBank/DDBJ databases">
        <authorList>
            <person name="Alioto T."/>
            <person name="Alioto T."/>
            <person name="Gomez Garrido J."/>
        </authorList>
    </citation>
    <scope>NUCLEOTIDE SEQUENCE</scope>
</reference>
<accession>A0A8D8WGE2</accession>
<dbReference type="EMBL" id="HBUF01186798">
    <property type="protein sequence ID" value="CAG6656958.1"/>
    <property type="molecule type" value="Transcribed_RNA"/>
</dbReference>
<name>A0A8D8WGE2_9HEMI</name>
<sequence>MSNIHHLHQETKILPVKPHNEMLSKQYLLRCHIPSNPCNYIIREDPPPRNIKKNLNNTYLRDLQQQYPASLNLDNDTYRMTLQQIHSDTINTTTERYTPNRVLGINPPPEISEEEKQLSRSTRVTLAQLRSGWCNRLQSYKSRIDPTVDDKCPTCNTAEHTVQHLFQCPAKPTTLTPESLWTNPVGVAAFMELESE</sequence>
<protein>
    <submittedName>
        <fullName evidence="1">Uncharacterized protein</fullName>
    </submittedName>
</protein>
<proteinExistence type="predicted"/>
<evidence type="ECO:0000313" key="1">
    <source>
        <dbReference type="EMBL" id="CAG6656959.1"/>
    </source>
</evidence>
<dbReference type="AlphaFoldDB" id="A0A8D8WGE2"/>